<feature type="compositionally biased region" description="Basic and acidic residues" evidence="3">
    <location>
        <begin position="14"/>
        <end position="40"/>
    </location>
</feature>
<dbReference type="SUPFAM" id="SSF57756">
    <property type="entry name" value="Retrovirus zinc finger-like domains"/>
    <property type="match status" value="1"/>
</dbReference>
<name>D8QFV6_SCHCM</name>
<dbReference type="EMBL" id="GL377311">
    <property type="protein sequence ID" value="EFI93481.1"/>
    <property type="molecule type" value="Genomic_DNA"/>
</dbReference>
<feature type="compositionally biased region" description="Low complexity" evidence="3">
    <location>
        <begin position="399"/>
        <end position="409"/>
    </location>
</feature>
<dbReference type="PROSITE" id="PS50158">
    <property type="entry name" value="ZF_CCHC"/>
    <property type="match status" value="1"/>
</dbReference>
<evidence type="ECO:0000256" key="3">
    <source>
        <dbReference type="SAM" id="MobiDB-lite"/>
    </source>
</evidence>
<feature type="compositionally biased region" description="Basic and acidic residues" evidence="3">
    <location>
        <begin position="372"/>
        <end position="397"/>
    </location>
</feature>
<protein>
    <recommendedName>
        <fullName evidence="4">CCHC-type domain-containing protein</fullName>
    </recommendedName>
</protein>
<organism evidence="6">
    <name type="scientific">Schizophyllum commune (strain H4-8 / FGSC 9210)</name>
    <name type="common">Split gill fungus</name>
    <dbReference type="NCBI Taxonomy" id="578458"/>
    <lineage>
        <taxon>Eukaryota</taxon>
        <taxon>Fungi</taxon>
        <taxon>Dikarya</taxon>
        <taxon>Basidiomycota</taxon>
        <taxon>Agaricomycotina</taxon>
        <taxon>Agaricomycetes</taxon>
        <taxon>Agaricomycetidae</taxon>
        <taxon>Agaricales</taxon>
        <taxon>Schizophyllaceae</taxon>
        <taxon>Schizophyllum</taxon>
    </lineage>
</organism>
<dbReference type="Pfam" id="PF00098">
    <property type="entry name" value="zf-CCHC"/>
    <property type="match status" value="1"/>
</dbReference>
<gene>
    <name evidence="5" type="ORF">SCHCODRAFT_112752</name>
</gene>
<feature type="non-terminal residue" evidence="5">
    <location>
        <position position="846"/>
    </location>
</feature>
<sequence length="846" mass="93621">MEDRTAEGQTSPAAHDRRREEAASYRVGRDENARGHHHDQNASVGNNTDRTATRRALATRTMSDTEVPLSDGARERRRKEKSRRNADETSPQRGIVDPAVLDMVYSWFVDEQADEILFELAAEGDQRGRALNEGEAMEVINRHLQTAIETMSRDRLVREEAQRNFADAEGGDNNIVASNESLFNVRASDESDNAYLRRLEAQRRTLRMHAPSGASASNAMSVTYAQLQELSARSFEDRVILQRILDDDLRDQGFSNLGDQFIRFTEDHPEGEDVSEVTLRERLRARSARTTSTGTSRTTSRVGQGMLRGRGMYGRGSRVSRDIPPHLGRPGPTVGQAGGVGGNGPPSEPDDSYDPSSTDDDRGRRRPQKRGRKDDQQRGRRGEQPRKRPRPPARDEPSDPSSSDGSSDEGNGGGQDVPRRAPPLRRGTTPFDNGRVGRDNRGHPRGRPAAGRFDHLIQHYLTQSYPLPPGVKPKDLVTPKLPTYGGENSVDAMEEWLVAILRHLGVYGMSSDEFDSIRIYFLGTHLTGHASEWFRDTIERRGIDGWTFEGVVQALFERFVRDTSLQDATLAFNEAQYRPSRGVAGWINDLERLASRMVEAPNEYMRRLRFMSGLPHEIRNAVLGQGFTAERSRRRDIEAEAIVQEIAIHNAHNYDQRLNRMFGRPTGSSSNHASTPNTRTTTSGSTRVHEVPRREERRVGQSSRPPDRPRDRPERDNSARRATTAPPREVRSAAPQNSQRPAAGNSGGHNRDHHDLTCYKCGAKGHISPNCPLRDNGGHGRGSGGAGNGGGGGATGAGNSGTRLFALCEEEDVPIDSNVVDDRSDSGAPEPPATDDESLGELVELH</sequence>
<dbReference type="AlphaFoldDB" id="D8QFV6"/>
<dbReference type="InterPro" id="IPR036875">
    <property type="entry name" value="Znf_CCHC_sf"/>
</dbReference>
<evidence type="ECO:0000313" key="6">
    <source>
        <dbReference type="Proteomes" id="UP000007431"/>
    </source>
</evidence>
<evidence type="ECO:0000259" key="4">
    <source>
        <dbReference type="PROSITE" id="PS50158"/>
    </source>
</evidence>
<evidence type="ECO:0000313" key="5">
    <source>
        <dbReference type="EMBL" id="EFI93481.1"/>
    </source>
</evidence>
<keyword evidence="6" id="KW-1185">Reference proteome</keyword>
<dbReference type="InParanoid" id="D8QFV6"/>
<keyword evidence="2" id="KW-0479">Metal-binding</keyword>
<dbReference type="eggNOG" id="ENOG502SVHK">
    <property type="taxonomic scope" value="Eukaryota"/>
</dbReference>
<feature type="compositionally biased region" description="Gly residues" evidence="3">
    <location>
        <begin position="781"/>
        <end position="799"/>
    </location>
</feature>
<feature type="compositionally biased region" description="Low complexity" evidence="3">
    <location>
        <begin position="674"/>
        <end position="686"/>
    </location>
</feature>
<feature type="domain" description="CCHC-type" evidence="4">
    <location>
        <begin position="758"/>
        <end position="772"/>
    </location>
</feature>
<dbReference type="GO" id="GO:0003676">
    <property type="term" value="F:nucleic acid binding"/>
    <property type="evidence" value="ECO:0007669"/>
    <property type="project" value="InterPro"/>
</dbReference>
<feature type="region of interest" description="Disordered" evidence="3">
    <location>
        <begin position="781"/>
        <end position="846"/>
    </location>
</feature>
<dbReference type="OMA" id="DHISIGM"/>
<keyword evidence="1" id="KW-0507">mRNA processing</keyword>
<keyword evidence="2" id="KW-0862">Zinc</keyword>
<feature type="region of interest" description="Disordered" evidence="3">
    <location>
        <begin position="281"/>
        <end position="450"/>
    </location>
</feature>
<keyword evidence="2" id="KW-0863">Zinc-finger</keyword>
<reference evidence="5 6" key="1">
    <citation type="journal article" date="2010" name="Nat. Biotechnol.">
        <title>Genome sequence of the model mushroom Schizophyllum commune.</title>
        <authorList>
            <person name="Ohm R.A."/>
            <person name="de Jong J.F."/>
            <person name="Lugones L.G."/>
            <person name="Aerts A."/>
            <person name="Kothe E."/>
            <person name="Stajich J.E."/>
            <person name="de Vries R.P."/>
            <person name="Record E."/>
            <person name="Levasseur A."/>
            <person name="Baker S.E."/>
            <person name="Bartholomew K.A."/>
            <person name="Coutinho P.M."/>
            <person name="Erdmann S."/>
            <person name="Fowler T.J."/>
            <person name="Gathman A.C."/>
            <person name="Lombard V."/>
            <person name="Henrissat B."/>
            <person name="Knabe N."/>
            <person name="Kuees U."/>
            <person name="Lilly W.W."/>
            <person name="Lindquist E."/>
            <person name="Lucas S."/>
            <person name="Magnuson J.K."/>
            <person name="Piumi F."/>
            <person name="Raudaskoski M."/>
            <person name="Salamov A."/>
            <person name="Schmutz J."/>
            <person name="Schwarze F.W.M.R."/>
            <person name="vanKuyk P.A."/>
            <person name="Horton J.S."/>
            <person name="Grigoriev I.V."/>
            <person name="Woesten H.A.B."/>
        </authorList>
    </citation>
    <scope>NUCLEOTIDE SEQUENCE [LARGE SCALE GENOMIC DNA]</scope>
    <source>
        <strain evidence="6">H4-8 / FGSC 9210</strain>
    </source>
</reference>
<accession>D8QFV6</accession>
<feature type="compositionally biased region" description="Basic and acidic residues" evidence="3">
    <location>
        <begin position="687"/>
        <end position="719"/>
    </location>
</feature>
<dbReference type="InterPro" id="IPR001878">
    <property type="entry name" value="Znf_CCHC"/>
</dbReference>
<dbReference type="GO" id="GO:0006397">
    <property type="term" value="P:mRNA processing"/>
    <property type="evidence" value="ECO:0007669"/>
    <property type="project" value="UniProtKB-KW"/>
</dbReference>
<evidence type="ECO:0000256" key="1">
    <source>
        <dbReference type="ARBA" id="ARBA00022664"/>
    </source>
</evidence>
<dbReference type="SMART" id="SM00343">
    <property type="entry name" value="ZnF_C2HC"/>
    <property type="match status" value="1"/>
</dbReference>
<feature type="region of interest" description="Disordered" evidence="3">
    <location>
        <begin position="1"/>
        <end position="94"/>
    </location>
</feature>
<feature type="compositionally biased region" description="Low complexity" evidence="3">
    <location>
        <begin position="288"/>
        <end position="305"/>
    </location>
</feature>
<feature type="region of interest" description="Disordered" evidence="3">
    <location>
        <begin position="659"/>
        <end position="752"/>
    </location>
</feature>
<dbReference type="HOGENOM" id="CLU_336832_0_0_1"/>
<dbReference type="VEuPathDB" id="FungiDB:SCHCODRAFT_01175040"/>
<dbReference type="Proteomes" id="UP000007431">
    <property type="component" value="Unassembled WGS sequence"/>
</dbReference>
<evidence type="ECO:0000256" key="2">
    <source>
        <dbReference type="PROSITE-ProRule" id="PRU00047"/>
    </source>
</evidence>
<proteinExistence type="predicted"/>
<dbReference type="GO" id="GO:0008270">
    <property type="term" value="F:zinc ion binding"/>
    <property type="evidence" value="ECO:0007669"/>
    <property type="project" value="UniProtKB-KW"/>
</dbReference>